<dbReference type="EMBL" id="CAJZBQ010000005">
    <property type="protein sequence ID" value="CAG9312267.1"/>
    <property type="molecule type" value="Genomic_DNA"/>
</dbReference>
<name>A0AAU9IFM0_9CILI</name>
<protein>
    <submittedName>
        <fullName evidence="2">Uncharacterized protein</fullName>
    </submittedName>
</protein>
<proteinExistence type="predicted"/>
<feature type="region of interest" description="Disordered" evidence="1">
    <location>
        <begin position="106"/>
        <end position="130"/>
    </location>
</feature>
<dbReference type="AlphaFoldDB" id="A0AAU9IFM0"/>
<sequence>MVESRYTAPRIVRKQSNRHMVKCYPSYEESKQKLREFQTKVKFWKNEAELQGNVIDWVYEESLKQFKQEPDTANCVILKVPGGLVGYRAYDIKNDKRLQLPFRSLGGGFSEGNKNSSQKNSSSGLKLRQPQELYESSLYINHNTDK</sequence>
<evidence type="ECO:0000313" key="3">
    <source>
        <dbReference type="Proteomes" id="UP001162131"/>
    </source>
</evidence>
<evidence type="ECO:0000313" key="2">
    <source>
        <dbReference type="EMBL" id="CAG9312267.1"/>
    </source>
</evidence>
<evidence type="ECO:0000256" key="1">
    <source>
        <dbReference type="SAM" id="MobiDB-lite"/>
    </source>
</evidence>
<comment type="caution">
    <text evidence="2">The sequence shown here is derived from an EMBL/GenBank/DDBJ whole genome shotgun (WGS) entry which is preliminary data.</text>
</comment>
<gene>
    <name evidence="2" type="ORF">BSTOLATCC_MIC5509</name>
</gene>
<keyword evidence="3" id="KW-1185">Reference proteome</keyword>
<feature type="compositionally biased region" description="Low complexity" evidence="1">
    <location>
        <begin position="111"/>
        <end position="127"/>
    </location>
</feature>
<dbReference type="Proteomes" id="UP001162131">
    <property type="component" value="Unassembled WGS sequence"/>
</dbReference>
<organism evidence="2 3">
    <name type="scientific">Blepharisma stoltei</name>
    <dbReference type="NCBI Taxonomy" id="1481888"/>
    <lineage>
        <taxon>Eukaryota</taxon>
        <taxon>Sar</taxon>
        <taxon>Alveolata</taxon>
        <taxon>Ciliophora</taxon>
        <taxon>Postciliodesmatophora</taxon>
        <taxon>Heterotrichea</taxon>
        <taxon>Heterotrichida</taxon>
        <taxon>Blepharismidae</taxon>
        <taxon>Blepharisma</taxon>
    </lineage>
</organism>
<accession>A0AAU9IFM0</accession>
<reference evidence="2" key="1">
    <citation type="submission" date="2021-09" db="EMBL/GenBank/DDBJ databases">
        <authorList>
            <consortium name="AG Swart"/>
            <person name="Singh M."/>
            <person name="Singh A."/>
            <person name="Seah K."/>
            <person name="Emmerich C."/>
        </authorList>
    </citation>
    <scope>NUCLEOTIDE SEQUENCE</scope>
    <source>
        <strain evidence="2">ATCC30299</strain>
    </source>
</reference>